<dbReference type="RefSeq" id="XP_011630085.1">
    <property type="nucleotide sequence ID" value="XM_011631783.2"/>
</dbReference>
<gene>
    <name evidence="3" type="primary">LOC105422424</name>
</gene>
<reference evidence="3" key="1">
    <citation type="submission" date="2025-08" db="UniProtKB">
        <authorList>
            <consortium name="RefSeq"/>
        </authorList>
    </citation>
    <scope>IDENTIFICATION</scope>
</reference>
<keyword evidence="2" id="KW-1185">Reference proteome</keyword>
<keyword evidence="1" id="KW-1133">Transmembrane helix</keyword>
<dbReference type="AlphaFoldDB" id="A0A6I9VTQ8"/>
<proteinExistence type="predicted"/>
<evidence type="ECO:0000313" key="3">
    <source>
        <dbReference type="RefSeq" id="XP_011630085.1"/>
    </source>
</evidence>
<feature type="transmembrane region" description="Helical" evidence="1">
    <location>
        <begin position="33"/>
        <end position="50"/>
    </location>
</feature>
<keyword evidence="1" id="KW-0472">Membrane</keyword>
<keyword evidence="1" id="KW-0812">Transmembrane</keyword>
<dbReference type="KEGG" id="pbar:105422424"/>
<dbReference type="Proteomes" id="UP000504615">
    <property type="component" value="Unplaced"/>
</dbReference>
<sequence>MSQNASFRPMKYPYTLTAKLAQFPYKYYWNHSWMFKYTIIGALIAVPIFYKIQKLSYSPENVQKWDKTHKEMFEGTGHH</sequence>
<dbReference type="OrthoDB" id="6067390at2759"/>
<organism evidence="2 3">
    <name type="scientific">Pogonomyrmex barbatus</name>
    <name type="common">red harvester ant</name>
    <dbReference type="NCBI Taxonomy" id="144034"/>
    <lineage>
        <taxon>Eukaryota</taxon>
        <taxon>Metazoa</taxon>
        <taxon>Ecdysozoa</taxon>
        <taxon>Arthropoda</taxon>
        <taxon>Hexapoda</taxon>
        <taxon>Insecta</taxon>
        <taxon>Pterygota</taxon>
        <taxon>Neoptera</taxon>
        <taxon>Endopterygota</taxon>
        <taxon>Hymenoptera</taxon>
        <taxon>Apocrita</taxon>
        <taxon>Aculeata</taxon>
        <taxon>Formicoidea</taxon>
        <taxon>Formicidae</taxon>
        <taxon>Myrmicinae</taxon>
        <taxon>Pogonomyrmex</taxon>
    </lineage>
</organism>
<dbReference type="CTD" id="246602"/>
<dbReference type="GeneID" id="105422424"/>
<evidence type="ECO:0000313" key="2">
    <source>
        <dbReference type="Proteomes" id="UP000504615"/>
    </source>
</evidence>
<evidence type="ECO:0000256" key="1">
    <source>
        <dbReference type="SAM" id="Phobius"/>
    </source>
</evidence>
<name>A0A6I9VTQ8_9HYME</name>
<accession>A0A6I9VTQ8</accession>
<protein>
    <submittedName>
        <fullName evidence="3">Uncharacterized protein LOC105422424</fullName>
    </submittedName>
</protein>